<evidence type="ECO:0000256" key="6">
    <source>
        <dbReference type="ARBA" id="ARBA00023239"/>
    </source>
</evidence>
<dbReference type="InterPro" id="IPR023170">
    <property type="entry name" value="HhH_base_excis_C"/>
</dbReference>
<dbReference type="Pfam" id="PF07934">
    <property type="entry name" value="OGG_N"/>
    <property type="match status" value="1"/>
</dbReference>
<dbReference type="SMART" id="SM00478">
    <property type="entry name" value="ENDO3c"/>
    <property type="match status" value="1"/>
</dbReference>
<comment type="similarity">
    <text evidence="1">Belongs to the type-1 OGG1 family.</text>
</comment>
<dbReference type="InterPro" id="IPR003265">
    <property type="entry name" value="HhH-GPD_domain"/>
</dbReference>
<dbReference type="SUPFAM" id="SSF48150">
    <property type="entry name" value="DNA-glycosylase"/>
    <property type="match status" value="1"/>
</dbReference>
<keyword evidence="5" id="KW-0234">DNA repair</keyword>
<evidence type="ECO:0000256" key="5">
    <source>
        <dbReference type="ARBA" id="ARBA00023204"/>
    </source>
</evidence>
<dbReference type="InterPro" id="IPR011257">
    <property type="entry name" value="DNA_glycosylase"/>
</dbReference>
<dbReference type="GO" id="GO:0140078">
    <property type="term" value="F:class I DNA-(apurinic or apyrimidinic site) endonuclease activity"/>
    <property type="evidence" value="ECO:0007669"/>
    <property type="project" value="UniProtKB-EC"/>
</dbReference>
<dbReference type="Gene3D" id="1.10.340.30">
    <property type="entry name" value="Hypothetical protein, domain 2"/>
    <property type="match status" value="1"/>
</dbReference>
<protein>
    <recommendedName>
        <fullName evidence="2">DNA-(apurinic or apyrimidinic site) lyase</fullName>
        <ecNumber evidence="2">4.2.99.18</ecNumber>
    </recommendedName>
</protein>
<evidence type="ECO:0000259" key="10">
    <source>
        <dbReference type="SMART" id="SM00478"/>
    </source>
</evidence>
<dbReference type="AlphaFoldDB" id="A0A317FYZ1"/>
<accession>A0A317FYZ1</accession>
<evidence type="ECO:0000256" key="3">
    <source>
        <dbReference type="ARBA" id="ARBA00022763"/>
    </source>
</evidence>
<keyword evidence="8" id="KW-0326">Glycosidase</keyword>
<keyword evidence="6" id="KW-0456">Lyase</keyword>
<sequence length="286" mass="32629">MKKLELKQFDLEQIADSGQCFRWTRIMEDETGDAASDKESEKIKYRIIAFGKILNIEQDMTSGIVTMDCSDADFDNIWKDYFDLDTDYGKIIDRIPEDDSYLKRAASGCDGIRIIRQDPWETLITFIISQRKNIPAIKASVEKICKAAGSVIGEADGEKLYAFPTPEQLSSLSMDDLNACSLGYRAQYIYKAARAAFDGAVDLDKWKSLGDEDLFDKLCSLYGVGKKVANCTMLFGFYRLDSFPIDVWMNKIQDKYYPEGFPIEAYRPYGGVMQQYMFAYERSIDS</sequence>
<evidence type="ECO:0000256" key="2">
    <source>
        <dbReference type="ARBA" id="ARBA00012720"/>
    </source>
</evidence>
<organism evidence="11 12">
    <name type="scientific">Butyrivibrio fibrisolvens</name>
    <dbReference type="NCBI Taxonomy" id="831"/>
    <lineage>
        <taxon>Bacteria</taxon>
        <taxon>Bacillati</taxon>
        <taxon>Bacillota</taxon>
        <taxon>Clostridia</taxon>
        <taxon>Lachnospirales</taxon>
        <taxon>Lachnospiraceae</taxon>
        <taxon>Butyrivibrio</taxon>
    </lineage>
</organism>
<dbReference type="PANTHER" id="PTHR10242:SF2">
    <property type="entry name" value="N-GLYCOSYLASE_DNA LYASE"/>
    <property type="match status" value="1"/>
</dbReference>
<dbReference type="Proteomes" id="UP000245488">
    <property type="component" value="Chromosome"/>
</dbReference>
<evidence type="ECO:0000256" key="1">
    <source>
        <dbReference type="ARBA" id="ARBA00010679"/>
    </source>
</evidence>
<keyword evidence="4" id="KW-0378">Hydrolase</keyword>
<dbReference type="EMBL" id="NXNG01000001">
    <property type="protein sequence ID" value="PWT26457.1"/>
    <property type="molecule type" value="Genomic_DNA"/>
</dbReference>
<dbReference type="Gene3D" id="1.10.1670.10">
    <property type="entry name" value="Helix-hairpin-Helix base-excision DNA repair enzymes (C-terminal)"/>
    <property type="match status" value="1"/>
</dbReference>
<keyword evidence="12" id="KW-1185">Reference proteome</keyword>
<reference evidence="11 12" key="1">
    <citation type="submission" date="2017-09" db="EMBL/GenBank/DDBJ databases">
        <title>High-quality draft genome sequence of Butyrivibrio fibrisolvens INBov1, isolated from cow rumen.</title>
        <authorList>
            <person name="Rodriguez Hernaez J."/>
            <person name="Rivarola M."/>
            <person name="Paniego N."/>
            <person name="Cravero S."/>
            <person name="Ceron Cucchi M."/>
            <person name="Martinez M.C."/>
        </authorList>
    </citation>
    <scope>NUCLEOTIDE SEQUENCE [LARGE SCALE GENOMIC DNA]</scope>
    <source>
        <strain evidence="11 12">INBov1</strain>
    </source>
</reference>
<evidence type="ECO:0000256" key="8">
    <source>
        <dbReference type="ARBA" id="ARBA00023295"/>
    </source>
</evidence>
<keyword evidence="7" id="KW-0511">Multifunctional enzyme</keyword>
<dbReference type="EC" id="4.2.99.18" evidence="2"/>
<comment type="caution">
    <text evidence="11">The sequence shown here is derived from an EMBL/GenBank/DDBJ whole genome shotgun (WGS) entry which is preliminary data.</text>
</comment>
<dbReference type="InterPro" id="IPR012904">
    <property type="entry name" value="OGG_N"/>
</dbReference>
<dbReference type="InterPro" id="IPR052054">
    <property type="entry name" value="Oxidative_DNA_repair_enzyme"/>
</dbReference>
<dbReference type="SUPFAM" id="SSF55945">
    <property type="entry name" value="TATA-box binding protein-like"/>
    <property type="match status" value="1"/>
</dbReference>
<evidence type="ECO:0000256" key="9">
    <source>
        <dbReference type="ARBA" id="ARBA00044632"/>
    </source>
</evidence>
<feature type="domain" description="HhH-GPD" evidence="10">
    <location>
        <begin position="128"/>
        <end position="282"/>
    </location>
</feature>
<dbReference type="GO" id="GO:0006284">
    <property type="term" value="P:base-excision repair"/>
    <property type="evidence" value="ECO:0007669"/>
    <property type="project" value="InterPro"/>
</dbReference>
<proteinExistence type="inferred from homology"/>
<evidence type="ECO:0000256" key="4">
    <source>
        <dbReference type="ARBA" id="ARBA00022801"/>
    </source>
</evidence>
<dbReference type="RefSeq" id="WP_110072272.1">
    <property type="nucleotide sequence ID" value="NZ_CM009896.1"/>
</dbReference>
<dbReference type="PANTHER" id="PTHR10242">
    <property type="entry name" value="8-OXOGUANINE DNA GLYCOSYLASE"/>
    <property type="match status" value="1"/>
</dbReference>
<dbReference type="CDD" id="cd00056">
    <property type="entry name" value="ENDO3c"/>
    <property type="match status" value="1"/>
</dbReference>
<dbReference type="GO" id="GO:0008534">
    <property type="term" value="F:oxidized purine nucleobase lesion DNA N-glycosylase activity"/>
    <property type="evidence" value="ECO:0007669"/>
    <property type="project" value="InterPro"/>
</dbReference>
<evidence type="ECO:0000313" key="12">
    <source>
        <dbReference type="Proteomes" id="UP000245488"/>
    </source>
</evidence>
<keyword evidence="3" id="KW-0227">DNA damage</keyword>
<comment type="catalytic activity">
    <reaction evidence="9">
        <text>2'-deoxyribonucleotide-(2'-deoxyribose 5'-phosphate)-2'-deoxyribonucleotide-DNA = a 3'-end 2'-deoxyribonucleotide-(2,3-dehydro-2,3-deoxyribose 5'-phosphate)-DNA + a 5'-end 5'-phospho-2'-deoxyribonucleoside-DNA + H(+)</text>
        <dbReference type="Rhea" id="RHEA:66592"/>
        <dbReference type="Rhea" id="RHEA-COMP:13180"/>
        <dbReference type="Rhea" id="RHEA-COMP:16897"/>
        <dbReference type="Rhea" id="RHEA-COMP:17067"/>
        <dbReference type="ChEBI" id="CHEBI:15378"/>
        <dbReference type="ChEBI" id="CHEBI:136412"/>
        <dbReference type="ChEBI" id="CHEBI:157695"/>
        <dbReference type="ChEBI" id="CHEBI:167181"/>
        <dbReference type="EC" id="4.2.99.18"/>
    </reaction>
</comment>
<dbReference type="GO" id="GO:0006289">
    <property type="term" value="P:nucleotide-excision repair"/>
    <property type="evidence" value="ECO:0007669"/>
    <property type="project" value="InterPro"/>
</dbReference>
<dbReference type="Gene3D" id="3.30.310.260">
    <property type="match status" value="1"/>
</dbReference>
<gene>
    <name evidence="11" type="ORF">CPT75_04645</name>
</gene>
<dbReference type="GO" id="GO:0003684">
    <property type="term" value="F:damaged DNA binding"/>
    <property type="evidence" value="ECO:0007669"/>
    <property type="project" value="InterPro"/>
</dbReference>
<name>A0A317FYZ1_BUTFI</name>
<dbReference type="Pfam" id="PF00730">
    <property type="entry name" value="HhH-GPD"/>
    <property type="match status" value="1"/>
</dbReference>
<evidence type="ECO:0000256" key="7">
    <source>
        <dbReference type="ARBA" id="ARBA00023268"/>
    </source>
</evidence>
<evidence type="ECO:0000313" key="11">
    <source>
        <dbReference type="EMBL" id="PWT26457.1"/>
    </source>
</evidence>